<evidence type="ECO:0000313" key="3">
    <source>
        <dbReference type="Proteomes" id="UP000183077"/>
    </source>
</evidence>
<dbReference type="EMBL" id="FNYS01000021">
    <property type="protein sequence ID" value="SEJ28518.1"/>
    <property type="molecule type" value="Genomic_DNA"/>
</dbReference>
<protein>
    <recommendedName>
        <fullName evidence="1">DUF4372 domain-containing protein</fullName>
    </recommendedName>
</protein>
<dbReference type="InterPro" id="IPR025399">
    <property type="entry name" value="DUF4372"/>
</dbReference>
<dbReference type="RefSeq" id="WP_143061436.1">
    <property type="nucleotide sequence ID" value="NZ_FNYS01000021.1"/>
</dbReference>
<gene>
    <name evidence="2" type="ORF">SAMN04488018_12160</name>
</gene>
<evidence type="ECO:0000313" key="2">
    <source>
        <dbReference type="EMBL" id="SEJ28518.1"/>
    </source>
</evidence>
<accession>A0A1H6XHC2</accession>
<dbReference type="GeneID" id="82258338"/>
<sequence>MSKSTYFSSKSVFGQLISLIDTEIIKSAVVKTNSDYYVKKFKSKDHLISMLFCCFAKCNSLREVSGAMLGLSGKTKGF</sequence>
<name>A0A1H6XHC2_9FLAO</name>
<dbReference type="AlphaFoldDB" id="A0A1H6XHC2"/>
<dbReference type="Proteomes" id="UP000183077">
    <property type="component" value="Unassembled WGS sequence"/>
</dbReference>
<dbReference type="Pfam" id="PF14294">
    <property type="entry name" value="DUF4372"/>
    <property type="match status" value="1"/>
</dbReference>
<proteinExistence type="predicted"/>
<feature type="non-terminal residue" evidence="2">
    <location>
        <position position="78"/>
    </location>
</feature>
<feature type="domain" description="DUF4372" evidence="1">
    <location>
        <begin position="9"/>
        <end position="69"/>
    </location>
</feature>
<evidence type="ECO:0000259" key="1">
    <source>
        <dbReference type="Pfam" id="PF14294"/>
    </source>
</evidence>
<organism evidence="2 3">
    <name type="scientific">Myroides marinus</name>
    <dbReference type="NCBI Taxonomy" id="703342"/>
    <lineage>
        <taxon>Bacteria</taxon>
        <taxon>Pseudomonadati</taxon>
        <taxon>Bacteroidota</taxon>
        <taxon>Flavobacteriia</taxon>
        <taxon>Flavobacteriales</taxon>
        <taxon>Flavobacteriaceae</taxon>
        <taxon>Myroides</taxon>
    </lineage>
</organism>
<reference evidence="2 3" key="1">
    <citation type="submission" date="2016-10" db="EMBL/GenBank/DDBJ databases">
        <authorList>
            <person name="de Groot N.N."/>
        </authorList>
    </citation>
    <scope>NUCLEOTIDE SEQUENCE [LARGE SCALE GENOMIC DNA]</scope>
    <source>
        <strain evidence="2 3">DSM 23048</strain>
    </source>
</reference>